<accession>U4U3J5</accession>
<dbReference type="Proteomes" id="UP000030742">
    <property type="component" value="Unassembled WGS sequence"/>
</dbReference>
<sequence>MPTRIRTNTMEIMRIPKANTTRQMCCLPSGFVGHCTPSKVRSLQAKVVYQWPKTKSYI</sequence>
<gene>
    <name evidence="1" type="ORF">D910_04286</name>
</gene>
<proteinExistence type="predicted"/>
<name>U4U3J5_DENPD</name>
<dbReference type="AlphaFoldDB" id="U4U3J5"/>
<protein>
    <submittedName>
        <fullName evidence="1">Uncharacterized protein</fullName>
    </submittedName>
</protein>
<reference evidence="1 2" key="1">
    <citation type="journal article" date="2013" name="Genome Biol.">
        <title>Draft genome of the mountain pine beetle, Dendroctonus ponderosae Hopkins, a major forest pest.</title>
        <authorList>
            <person name="Keeling C.I."/>
            <person name="Yuen M.M."/>
            <person name="Liao N.Y."/>
            <person name="Docking T.R."/>
            <person name="Chan S.K."/>
            <person name="Taylor G.A."/>
            <person name="Palmquist D.L."/>
            <person name="Jackman S.D."/>
            <person name="Nguyen A."/>
            <person name="Li M."/>
            <person name="Henderson H."/>
            <person name="Janes J.K."/>
            <person name="Zhao Y."/>
            <person name="Pandoh P."/>
            <person name="Moore R."/>
            <person name="Sperling F.A."/>
            <person name="Huber D.P."/>
            <person name="Birol I."/>
            <person name="Jones S.J."/>
            <person name="Bohlmann J."/>
        </authorList>
    </citation>
    <scope>NUCLEOTIDE SEQUENCE</scope>
</reference>
<dbReference type="EMBL" id="KB631874">
    <property type="protein sequence ID" value="ERL86883.1"/>
    <property type="molecule type" value="Genomic_DNA"/>
</dbReference>
<evidence type="ECO:0000313" key="2">
    <source>
        <dbReference type="Proteomes" id="UP000030742"/>
    </source>
</evidence>
<organism evidence="1 2">
    <name type="scientific">Dendroctonus ponderosae</name>
    <name type="common">Mountain pine beetle</name>
    <dbReference type="NCBI Taxonomy" id="77166"/>
    <lineage>
        <taxon>Eukaryota</taxon>
        <taxon>Metazoa</taxon>
        <taxon>Ecdysozoa</taxon>
        <taxon>Arthropoda</taxon>
        <taxon>Hexapoda</taxon>
        <taxon>Insecta</taxon>
        <taxon>Pterygota</taxon>
        <taxon>Neoptera</taxon>
        <taxon>Endopterygota</taxon>
        <taxon>Coleoptera</taxon>
        <taxon>Polyphaga</taxon>
        <taxon>Cucujiformia</taxon>
        <taxon>Curculionidae</taxon>
        <taxon>Scolytinae</taxon>
        <taxon>Dendroctonus</taxon>
    </lineage>
</organism>
<evidence type="ECO:0000313" key="1">
    <source>
        <dbReference type="EMBL" id="ERL86883.1"/>
    </source>
</evidence>